<evidence type="ECO:0000313" key="3">
    <source>
        <dbReference type="EMBL" id="MDB6178561.1"/>
    </source>
</evidence>
<dbReference type="EMBL" id="JAQBIE010000017">
    <property type="protein sequence ID" value="MDB6178561.1"/>
    <property type="molecule type" value="Genomic_DNA"/>
</dbReference>
<dbReference type="Proteomes" id="UP001165641">
    <property type="component" value="Unassembled WGS sequence"/>
</dbReference>
<evidence type="ECO:0008006" key="5">
    <source>
        <dbReference type="Google" id="ProtNLM"/>
    </source>
</evidence>
<dbReference type="RefSeq" id="WP_271889675.1">
    <property type="nucleotide sequence ID" value="NZ_JAQBIE010000017.1"/>
</dbReference>
<proteinExistence type="predicted"/>
<evidence type="ECO:0000313" key="4">
    <source>
        <dbReference type="Proteomes" id="UP001165641"/>
    </source>
</evidence>
<organism evidence="3 4">
    <name type="scientific">Paracoccus onchidii</name>
    <dbReference type="NCBI Taxonomy" id="3017813"/>
    <lineage>
        <taxon>Bacteria</taxon>
        <taxon>Pseudomonadati</taxon>
        <taxon>Pseudomonadota</taxon>
        <taxon>Alphaproteobacteria</taxon>
        <taxon>Rhodobacterales</taxon>
        <taxon>Paracoccaceae</taxon>
        <taxon>Paracoccus</taxon>
    </lineage>
</organism>
<feature type="chain" id="PRO_5046271618" description="DUF3035 domain-containing protein" evidence="2">
    <location>
        <begin position="22"/>
        <end position="92"/>
    </location>
</feature>
<sequence length="92" mass="9946">MKIRFRLFAPFALLPLMACHSGGVDYPDLLPTQQILAEPTLPDHSGNAATTPDQETADAMARADSLRRKAESLSTPVIEPGTRARMQDAVAN</sequence>
<feature type="signal peptide" evidence="2">
    <location>
        <begin position="1"/>
        <end position="21"/>
    </location>
</feature>
<reference evidence="3" key="1">
    <citation type="submission" date="2022-12" db="EMBL/GenBank/DDBJ databases">
        <title>Paracoccus onchidii sp. nov., isolated from a marine invertebrate from the South China Sea.</title>
        <authorList>
            <person name="Xu S."/>
            <person name="Liu Z."/>
            <person name="Xu Y."/>
        </authorList>
    </citation>
    <scope>NUCLEOTIDE SEQUENCE</scope>
    <source>
        <strain evidence="3">Z330</strain>
    </source>
</reference>
<comment type="caution">
    <text evidence="3">The sequence shown here is derived from an EMBL/GenBank/DDBJ whole genome shotgun (WGS) entry which is preliminary data.</text>
</comment>
<feature type="region of interest" description="Disordered" evidence="1">
    <location>
        <begin position="39"/>
        <end position="92"/>
    </location>
</feature>
<keyword evidence="2" id="KW-0732">Signal</keyword>
<protein>
    <recommendedName>
        <fullName evidence="5">DUF3035 domain-containing protein</fullName>
    </recommendedName>
</protein>
<evidence type="ECO:0000256" key="2">
    <source>
        <dbReference type="SAM" id="SignalP"/>
    </source>
</evidence>
<evidence type="ECO:0000256" key="1">
    <source>
        <dbReference type="SAM" id="MobiDB-lite"/>
    </source>
</evidence>
<accession>A0ABT4ZIH8</accession>
<name>A0ABT4ZIH8_9RHOB</name>
<gene>
    <name evidence="3" type="ORF">PAF17_13750</name>
</gene>
<keyword evidence="4" id="KW-1185">Reference proteome</keyword>